<sequence>MEESSERPAGHYDVYEPPQPSTPVSSIPASSDRVNASGARGSTINPSGGFLEIDSLAVYRESKELLIPLLGRSGNQNRRLDTYLWKSHLFGKFIFQRDFLADLET</sequence>
<keyword evidence="3" id="KW-1185">Reference proteome</keyword>
<dbReference type="EMBL" id="JAHYIQ010000008">
    <property type="protein sequence ID" value="KAK1129363.1"/>
    <property type="molecule type" value="Genomic_DNA"/>
</dbReference>
<feature type="compositionally biased region" description="Polar residues" evidence="1">
    <location>
        <begin position="22"/>
        <end position="41"/>
    </location>
</feature>
<dbReference type="Proteomes" id="UP001177670">
    <property type="component" value="Unassembled WGS sequence"/>
</dbReference>
<accession>A0AA40G1R5</accession>
<reference evidence="2" key="1">
    <citation type="submission" date="2021-10" db="EMBL/GenBank/DDBJ databases">
        <title>Melipona bicolor Genome sequencing and assembly.</title>
        <authorList>
            <person name="Araujo N.S."/>
            <person name="Arias M.C."/>
        </authorList>
    </citation>
    <scope>NUCLEOTIDE SEQUENCE</scope>
    <source>
        <strain evidence="2">USP_2M_L1-L4_2017</strain>
        <tissue evidence="2">Whole body</tissue>
    </source>
</reference>
<evidence type="ECO:0000313" key="3">
    <source>
        <dbReference type="Proteomes" id="UP001177670"/>
    </source>
</evidence>
<evidence type="ECO:0000313" key="2">
    <source>
        <dbReference type="EMBL" id="KAK1129363.1"/>
    </source>
</evidence>
<feature type="region of interest" description="Disordered" evidence="1">
    <location>
        <begin position="1"/>
        <end position="41"/>
    </location>
</feature>
<organism evidence="2 3">
    <name type="scientific">Melipona bicolor</name>
    <dbReference type="NCBI Taxonomy" id="60889"/>
    <lineage>
        <taxon>Eukaryota</taxon>
        <taxon>Metazoa</taxon>
        <taxon>Ecdysozoa</taxon>
        <taxon>Arthropoda</taxon>
        <taxon>Hexapoda</taxon>
        <taxon>Insecta</taxon>
        <taxon>Pterygota</taxon>
        <taxon>Neoptera</taxon>
        <taxon>Endopterygota</taxon>
        <taxon>Hymenoptera</taxon>
        <taxon>Apocrita</taxon>
        <taxon>Aculeata</taxon>
        <taxon>Apoidea</taxon>
        <taxon>Anthophila</taxon>
        <taxon>Apidae</taxon>
        <taxon>Melipona</taxon>
    </lineage>
</organism>
<evidence type="ECO:0000256" key="1">
    <source>
        <dbReference type="SAM" id="MobiDB-lite"/>
    </source>
</evidence>
<protein>
    <submittedName>
        <fullName evidence="2">Uncharacterized protein</fullName>
    </submittedName>
</protein>
<proteinExistence type="predicted"/>
<name>A0AA40G1R5_9HYME</name>
<gene>
    <name evidence="2" type="ORF">K0M31_019097</name>
</gene>
<dbReference type="AlphaFoldDB" id="A0AA40G1R5"/>
<feature type="compositionally biased region" description="Basic and acidic residues" evidence="1">
    <location>
        <begin position="1"/>
        <end position="14"/>
    </location>
</feature>
<comment type="caution">
    <text evidence="2">The sequence shown here is derived from an EMBL/GenBank/DDBJ whole genome shotgun (WGS) entry which is preliminary data.</text>
</comment>